<feature type="transmembrane region" description="Helical" evidence="9">
    <location>
        <begin position="296"/>
        <end position="317"/>
    </location>
</feature>
<feature type="transmembrane region" description="Helical" evidence="9">
    <location>
        <begin position="129"/>
        <end position="148"/>
    </location>
</feature>
<evidence type="ECO:0000256" key="5">
    <source>
        <dbReference type="ARBA" id="ARBA00022989"/>
    </source>
</evidence>
<dbReference type="GO" id="GO:0005886">
    <property type="term" value="C:plasma membrane"/>
    <property type="evidence" value="ECO:0007669"/>
    <property type="project" value="UniProtKB-SubCell"/>
</dbReference>
<dbReference type="InterPro" id="IPR020846">
    <property type="entry name" value="MFS_dom"/>
</dbReference>
<proteinExistence type="predicted"/>
<evidence type="ECO:0000256" key="4">
    <source>
        <dbReference type="ARBA" id="ARBA00022692"/>
    </source>
</evidence>
<dbReference type="CDD" id="cd17321">
    <property type="entry name" value="MFS_MMR_MDR_like"/>
    <property type="match status" value="1"/>
</dbReference>
<evidence type="ECO:0000256" key="7">
    <source>
        <dbReference type="ARBA" id="ARBA00023251"/>
    </source>
</evidence>
<feature type="transmembrane region" description="Helical" evidence="9">
    <location>
        <begin position="355"/>
        <end position="376"/>
    </location>
</feature>
<feature type="transmembrane region" description="Helical" evidence="9">
    <location>
        <begin position="396"/>
        <end position="413"/>
    </location>
</feature>
<dbReference type="RefSeq" id="WP_369190916.1">
    <property type="nucleotide sequence ID" value="NZ_CP163431.1"/>
</dbReference>
<feature type="region of interest" description="Disordered" evidence="8">
    <location>
        <begin position="479"/>
        <end position="499"/>
    </location>
</feature>
<dbReference type="SUPFAM" id="SSF103473">
    <property type="entry name" value="MFS general substrate transporter"/>
    <property type="match status" value="1"/>
</dbReference>
<keyword evidence="5 9" id="KW-1133">Transmembrane helix</keyword>
<comment type="subcellular location">
    <subcellularLocation>
        <location evidence="1">Cell membrane</location>
        <topology evidence="1">Multi-pass membrane protein</topology>
    </subcellularLocation>
</comment>
<dbReference type="PANTHER" id="PTHR42718:SF49">
    <property type="entry name" value="EXPORT PROTEIN"/>
    <property type="match status" value="1"/>
</dbReference>
<feature type="transmembrane region" description="Helical" evidence="9">
    <location>
        <begin position="74"/>
        <end position="95"/>
    </location>
</feature>
<keyword evidence="3" id="KW-1003">Cell membrane</keyword>
<gene>
    <name evidence="11" type="ORF">AB5J58_39245</name>
</gene>
<dbReference type="PROSITE" id="PS00216">
    <property type="entry name" value="SUGAR_TRANSPORT_1"/>
    <property type="match status" value="1"/>
</dbReference>
<name>A0AB39MIK0_9ACTN</name>
<keyword evidence="2" id="KW-0813">Transport</keyword>
<reference evidence="11" key="1">
    <citation type="submission" date="2024-07" db="EMBL/GenBank/DDBJ databases">
        <authorList>
            <person name="Yu S.T."/>
        </authorList>
    </citation>
    <scope>NUCLEOTIDE SEQUENCE</scope>
    <source>
        <strain evidence="11">R08</strain>
    </source>
</reference>
<dbReference type="InterPro" id="IPR005829">
    <property type="entry name" value="Sugar_transporter_CS"/>
</dbReference>
<feature type="transmembrane region" description="Helical" evidence="9">
    <location>
        <begin position="193"/>
        <end position="211"/>
    </location>
</feature>
<protein>
    <submittedName>
        <fullName evidence="11">MFS transporter</fullName>
    </submittedName>
</protein>
<dbReference type="Gene3D" id="1.20.1720.10">
    <property type="entry name" value="Multidrug resistance protein D"/>
    <property type="match status" value="1"/>
</dbReference>
<evidence type="ECO:0000256" key="9">
    <source>
        <dbReference type="SAM" id="Phobius"/>
    </source>
</evidence>
<accession>A0AB39MIK0</accession>
<dbReference type="InterPro" id="IPR036259">
    <property type="entry name" value="MFS_trans_sf"/>
</dbReference>
<evidence type="ECO:0000256" key="3">
    <source>
        <dbReference type="ARBA" id="ARBA00022475"/>
    </source>
</evidence>
<dbReference type="NCBIfam" id="TIGR00711">
    <property type="entry name" value="efflux_EmrB"/>
    <property type="match status" value="1"/>
</dbReference>
<dbReference type="Pfam" id="PF07690">
    <property type="entry name" value="MFS_1"/>
    <property type="match status" value="1"/>
</dbReference>
<dbReference type="InterPro" id="IPR004638">
    <property type="entry name" value="EmrB-like"/>
</dbReference>
<evidence type="ECO:0000256" key="8">
    <source>
        <dbReference type="SAM" id="MobiDB-lite"/>
    </source>
</evidence>
<dbReference type="PRINTS" id="PR01036">
    <property type="entry name" value="TCRTETB"/>
</dbReference>
<feature type="transmembrane region" description="Helical" evidence="9">
    <location>
        <begin position="101"/>
        <end position="122"/>
    </location>
</feature>
<dbReference type="GO" id="GO:0022857">
    <property type="term" value="F:transmembrane transporter activity"/>
    <property type="evidence" value="ECO:0007669"/>
    <property type="project" value="InterPro"/>
</dbReference>
<evidence type="ECO:0000259" key="10">
    <source>
        <dbReference type="PROSITE" id="PS50850"/>
    </source>
</evidence>
<dbReference type="Gene3D" id="1.20.1250.20">
    <property type="entry name" value="MFS general substrate transporter like domains"/>
    <property type="match status" value="1"/>
</dbReference>
<feature type="domain" description="Major facilitator superfamily (MFS) profile" evidence="10">
    <location>
        <begin position="6"/>
        <end position="476"/>
    </location>
</feature>
<feature type="transmembrane region" description="Helical" evidence="9">
    <location>
        <begin position="324"/>
        <end position="343"/>
    </location>
</feature>
<dbReference type="EMBL" id="CP163431">
    <property type="protein sequence ID" value="XDQ05827.1"/>
    <property type="molecule type" value="Genomic_DNA"/>
</dbReference>
<dbReference type="InterPro" id="IPR011701">
    <property type="entry name" value="MFS"/>
</dbReference>
<dbReference type="PROSITE" id="PS50850">
    <property type="entry name" value="MFS"/>
    <property type="match status" value="1"/>
</dbReference>
<dbReference type="GO" id="GO:0046677">
    <property type="term" value="P:response to antibiotic"/>
    <property type="evidence" value="ECO:0007669"/>
    <property type="project" value="UniProtKB-KW"/>
</dbReference>
<keyword evidence="7" id="KW-0046">Antibiotic resistance</keyword>
<evidence type="ECO:0000256" key="1">
    <source>
        <dbReference type="ARBA" id="ARBA00004651"/>
    </source>
</evidence>
<feature type="transmembrane region" description="Helical" evidence="9">
    <location>
        <begin position="452"/>
        <end position="472"/>
    </location>
</feature>
<organism evidence="11">
    <name type="scientific">Streptomyces sp. R08</name>
    <dbReference type="NCBI Taxonomy" id="3238624"/>
    <lineage>
        <taxon>Bacteria</taxon>
        <taxon>Bacillati</taxon>
        <taxon>Actinomycetota</taxon>
        <taxon>Actinomycetes</taxon>
        <taxon>Kitasatosporales</taxon>
        <taxon>Streptomycetaceae</taxon>
        <taxon>Streptomyces</taxon>
    </lineage>
</organism>
<feature type="transmembrane region" description="Helical" evidence="9">
    <location>
        <begin position="48"/>
        <end position="67"/>
    </location>
</feature>
<sequence>MRTWGPLTAVCLGTFMLLLDVTIVVVALPDMARSLHASLSDLQWVVDGYALALAALLLGVGAAADILGRRRVHVVGVVLFAVASLLCGLADGPGALVAARAVQGVGAAAMLATTLPLLGSVYQGRQRSVALGVWGAVSGGAAAVGPVLGGVLTEGPGWRWIFFVNLPVSVAAVWLTLRVVPESRGPRGMRIDWLGTVAFAGFAGGLTYAVVRAGEDGWGASATLGSFAVAALALVCFVLVERRVAHPLLDLSLLRKPAFVGVMAGALAFNGVAFGVMPYLSIWMQTLLGMSPVRGGLTLLPLTGAAVVVSVLAGKLLHGVPARLTIGGGLLLIGTGCFCQAVLGAGSDWTTLVPGLVLVGVGTGLVAPGIAGAALAAVPAERAGMAGGAVNTVRQLGYALGVAVSGTVLTSRMRDTLPHDAAHALAGGGAGALRGAFSEHALRAAFASGLDSALVTAGFVGTAAGALVLALVRAGRAERPTVPEPAVRAPGGEEPASRG</sequence>
<evidence type="ECO:0000313" key="11">
    <source>
        <dbReference type="EMBL" id="XDQ05827.1"/>
    </source>
</evidence>
<feature type="transmembrane region" description="Helical" evidence="9">
    <location>
        <begin position="217"/>
        <end position="240"/>
    </location>
</feature>
<feature type="transmembrane region" description="Helical" evidence="9">
    <location>
        <begin position="7"/>
        <end position="28"/>
    </location>
</feature>
<evidence type="ECO:0000256" key="2">
    <source>
        <dbReference type="ARBA" id="ARBA00022448"/>
    </source>
</evidence>
<feature type="transmembrane region" description="Helical" evidence="9">
    <location>
        <begin position="160"/>
        <end position="181"/>
    </location>
</feature>
<dbReference type="PANTHER" id="PTHR42718">
    <property type="entry name" value="MAJOR FACILITATOR SUPERFAMILY MULTIDRUG TRANSPORTER MFSC"/>
    <property type="match status" value="1"/>
</dbReference>
<keyword evidence="6 9" id="KW-0472">Membrane</keyword>
<feature type="transmembrane region" description="Helical" evidence="9">
    <location>
        <begin position="260"/>
        <end position="284"/>
    </location>
</feature>
<evidence type="ECO:0000256" key="6">
    <source>
        <dbReference type="ARBA" id="ARBA00023136"/>
    </source>
</evidence>
<keyword evidence="4 9" id="KW-0812">Transmembrane</keyword>
<dbReference type="AlphaFoldDB" id="A0AB39MIK0"/>